<dbReference type="HOGENOM" id="CLU_544174_0_0_1"/>
<dbReference type="EMBL" id="LN736361">
    <property type="protein sequence ID" value="CEP61231.1"/>
    <property type="molecule type" value="Genomic_DNA"/>
</dbReference>
<feature type="compositionally biased region" description="Low complexity" evidence="1">
    <location>
        <begin position="342"/>
        <end position="352"/>
    </location>
</feature>
<feature type="compositionally biased region" description="Acidic residues" evidence="1">
    <location>
        <begin position="456"/>
        <end position="469"/>
    </location>
</feature>
<reference evidence="2 3" key="1">
    <citation type="submission" date="2014-12" db="EMBL/GenBank/DDBJ databases">
        <authorList>
            <person name="Neuveglise Cecile"/>
        </authorList>
    </citation>
    <scope>NUCLEOTIDE SEQUENCE [LARGE SCALE GENOMIC DNA]</scope>
    <source>
        <strain evidence="2 3">CBS 12615</strain>
    </source>
</reference>
<name>A0A0C7MUM4_9SACH</name>
<dbReference type="STRING" id="1245769.A0A0C7MUM4"/>
<proteinExistence type="predicted"/>
<dbReference type="OrthoDB" id="4067583at2759"/>
<feature type="compositionally biased region" description="Basic and acidic residues" evidence="1">
    <location>
        <begin position="434"/>
        <end position="447"/>
    </location>
</feature>
<feature type="compositionally biased region" description="Pro residues" evidence="1">
    <location>
        <begin position="415"/>
        <end position="430"/>
    </location>
</feature>
<dbReference type="RefSeq" id="XP_022627467.1">
    <property type="nucleotide sequence ID" value="XM_022773997.1"/>
</dbReference>
<feature type="region of interest" description="Disordered" evidence="1">
    <location>
        <begin position="124"/>
        <end position="196"/>
    </location>
</feature>
<feature type="compositionally biased region" description="Polar residues" evidence="1">
    <location>
        <begin position="178"/>
        <end position="189"/>
    </location>
</feature>
<feature type="compositionally biased region" description="Polar residues" evidence="1">
    <location>
        <begin position="210"/>
        <end position="233"/>
    </location>
</feature>
<evidence type="ECO:0000313" key="2">
    <source>
        <dbReference type="EMBL" id="CEP61231.1"/>
    </source>
</evidence>
<feature type="compositionally biased region" description="Polar residues" evidence="1">
    <location>
        <begin position="160"/>
        <end position="170"/>
    </location>
</feature>
<feature type="compositionally biased region" description="Polar residues" evidence="1">
    <location>
        <begin position="246"/>
        <end position="260"/>
    </location>
</feature>
<feature type="region of interest" description="Disordered" evidence="1">
    <location>
        <begin position="210"/>
        <end position="315"/>
    </location>
</feature>
<keyword evidence="3" id="KW-1185">Reference proteome</keyword>
<feature type="compositionally biased region" description="Polar residues" evidence="1">
    <location>
        <begin position="267"/>
        <end position="276"/>
    </location>
</feature>
<organism evidence="2 3">
    <name type="scientific">Lachancea lanzarotensis</name>
    <dbReference type="NCBI Taxonomy" id="1245769"/>
    <lineage>
        <taxon>Eukaryota</taxon>
        <taxon>Fungi</taxon>
        <taxon>Dikarya</taxon>
        <taxon>Ascomycota</taxon>
        <taxon>Saccharomycotina</taxon>
        <taxon>Saccharomycetes</taxon>
        <taxon>Saccharomycetales</taxon>
        <taxon>Saccharomycetaceae</taxon>
        <taxon>Lachancea</taxon>
    </lineage>
</organism>
<feature type="compositionally biased region" description="Low complexity" evidence="1">
    <location>
        <begin position="33"/>
        <end position="43"/>
    </location>
</feature>
<feature type="region of interest" description="Disordered" evidence="1">
    <location>
        <begin position="333"/>
        <end position="517"/>
    </location>
</feature>
<evidence type="ECO:0000313" key="3">
    <source>
        <dbReference type="Proteomes" id="UP000054304"/>
    </source>
</evidence>
<dbReference type="AlphaFoldDB" id="A0A0C7MUM4"/>
<accession>A0A0C7MUM4</accession>
<gene>
    <name evidence="2" type="ORF">LALA0_S02e09692g</name>
</gene>
<feature type="region of interest" description="Disordered" evidence="1">
    <location>
        <begin position="33"/>
        <end position="70"/>
    </location>
</feature>
<feature type="compositionally biased region" description="Basic residues" evidence="1">
    <location>
        <begin position="496"/>
        <end position="510"/>
    </location>
</feature>
<dbReference type="GeneID" id="34684649"/>
<protein>
    <submittedName>
        <fullName evidence="2">LALA0S02e09692g1_1</fullName>
    </submittedName>
</protein>
<sequence length="590" mass="65356">MTMNTNSKRLSAMIDSLHTDKDDDLFYVQKTTSANTGNSGTSSLDSLPKPPAAHSNVASERGLTSPNFKFGSPGNRESLISDYSASIHEGVPVYLNQKTYNTRDDRPVIYSAVNFPLSEETVAQNEEIPYQQEKKSPNDLEGLRAPSPNVNVARDHGPKGNTTLKLSATQHFHHKKNSTVGSGNMASESGHSHNISDAHSSLKFVNQEQLSPANRNIESEQIQVGETLRNNETLPLESKTDDVHKSQSPARSSTIKSIPSSVRDASDTQSLVSSIVPSLRTHLPTERTQAMLPDRSQSSDYNPSIPPRSRNRPKSHLFIKNGLDDIQSQLQEQMALDHSRSTSRTSTNKSSSYFSAIDPASRFNMDDYEDGDEDQFGKPDDDDSYLHRPLPTVPANHQKGSIDRNETILISPAPESNPQPPRMPSFPPSLPISRDSESILNTKKDLLEQDPPTIDGNDDDYEDIPDENSTESGVPPITTTGKASKNRRSAPDGPRPKSHGNRREKRKSRDGKREVRSFDIDTIAQMLDVTKGTMIGSEFADLGMQTEEKRALERLVDSLSRLTADMVIDPRRFREGMKRLDKATRALEGF</sequence>
<feature type="compositionally biased region" description="Basic and acidic residues" evidence="1">
    <location>
        <begin position="132"/>
        <end position="142"/>
    </location>
</feature>
<dbReference type="Proteomes" id="UP000054304">
    <property type="component" value="Unassembled WGS sequence"/>
</dbReference>
<feature type="compositionally biased region" description="Polar residues" evidence="1">
    <location>
        <begin position="56"/>
        <end position="67"/>
    </location>
</feature>
<evidence type="ECO:0000256" key="1">
    <source>
        <dbReference type="SAM" id="MobiDB-lite"/>
    </source>
</evidence>